<dbReference type="GO" id="GO:0016740">
    <property type="term" value="F:transferase activity"/>
    <property type="evidence" value="ECO:0007669"/>
    <property type="project" value="UniProtKB-KW"/>
</dbReference>
<dbReference type="Gene3D" id="3.40.50.1820">
    <property type="entry name" value="alpha/beta hydrolase"/>
    <property type="match status" value="1"/>
</dbReference>
<dbReference type="Proteomes" id="UP000201728">
    <property type="component" value="Chromosome"/>
</dbReference>
<name>A0A222P2G4_9GAMM</name>
<keyword evidence="1" id="KW-0808">Transferase</keyword>
<reference evidence="2" key="1">
    <citation type="submission" date="2016-07" db="EMBL/GenBank/DDBJ databases">
        <authorList>
            <person name="Florea S."/>
            <person name="Webb J.S."/>
            <person name="Jaromczyk J."/>
            <person name="Schardl C.L."/>
        </authorList>
    </citation>
    <scope>NUCLEOTIDE SEQUENCE [LARGE SCALE GENOMIC DNA]</scope>
    <source>
        <strain evidence="2">CDC-D5610</strain>
    </source>
</reference>
<evidence type="ECO:0000313" key="2">
    <source>
        <dbReference type="Proteomes" id="UP000201728"/>
    </source>
</evidence>
<accession>A0A222P2G4</accession>
<protein>
    <submittedName>
        <fullName evidence="1">Phosphoribosyl transferase/MT0597</fullName>
    </submittedName>
</protein>
<proteinExistence type="predicted"/>
<gene>
    <name evidence="1" type="ORF">clem_07395</name>
</gene>
<dbReference type="KEGG" id="lcd:clem_07395"/>
<dbReference type="InterPro" id="IPR029058">
    <property type="entry name" value="AB_hydrolase_fold"/>
</dbReference>
<sequence>MEYPLNTEHDITIVNEDISLNGFLYLPQAPLGLVLFAHGSGSSRFSSRNHCVAQVLNKARLGTLLFDLLMPQEEAIDLTTREFRFNIPLLAQRLVIATNWCSEKTSICL</sequence>
<dbReference type="RefSeq" id="WP_332460213.1">
    <property type="nucleotide sequence ID" value="NZ_CP016397.1"/>
</dbReference>
<dbReference type="SUPFAM" id="SSF53474">
    <property type="entry name" value="alpha/beta-Hydrolases"/>
    <property type="match status" value="1"/>
</dbReference>
<keyword evidence="2" id="KW-1185">Reference proteome</keyword>
<evidence type="ECO:0000313" key="1">
    <source>
        <dbReference type="EMBL" id="ASQ46032.1"/>
    </source>
</evidence>
<organism evidence="1 2">
    <name type="scientific">Legionella clemsonensis</name>
    <dbReference type="NCBI Taxonomy" id="1867846"/>
    <lineage>
        <taxon>Bacteria</taxon>
        <taxon>Pseudomonadati</taxon>
        <taxon>Pseudomonadota</taxon>
        <taxon>Gammaproteobacteria</taxon>
        <taxon>Legionellales</taxon>
        <taxon>Legionellaceae</taxon>
        <taxon>Legionella</taxon>
    </lineage>
</organism>
<dbReference type="EMBL" id="CP016397">
    <property type="protein sequence ID" value="ASQ46032.1"/>
    <property type="molecule type" value="Genomic_DNA"/>
</dbReference>
<dbReference type="AlphaFoldDB" id="A0A222P2G4"/>